<protein>
    <submittedName>
        <fullName evidence="2">Uncharacterized protein</fullName>
    </submittedName>
</protein>
<accession>A0AAU9TRQ4</accession>
<keyword evidence="3" id="KW-1185">Reference proteome</keyword>
<proteinExistence type="predicted"/>
<feature type="signal peptide" evidence="1">
    <location>
        <begin position="1"/>
        <end position="23"/>
    </location>
</feature>
<dbReference type="AlphaFoldDB" id="A0AAU9TRQ4"/>
<evidence type="ECO:0000256" key="1">
    <source>
        <dbReference type="SAM" id="SignalP"/>
    </source>
</evidence>
<feature type="chain" id="PRO_5043751151" evidence="1">
    <location>
        <begin position="24"/>
        <end position="105"/>
    </location>
</feature>
<name>A0AAU9TRQ4_EUPED</name>
<gene>
    <name evidence="2" type="ORF">EEDITHA_LOCUS5444</name>
</gene>
<dbReference type="Proteomes" id="UP001153954">
    <property type="component" value="Unassembled WGS sequence"/>
</dbReference>
<evidence type="ECO:0000313" key="3">
    <source>
        <dbReference type="Proteomes" id="UP001153954"/>
    </source>
</evidence>
<organism evidence="2 3">
    <name type="scientific">Euphydryas editha</name>
    <name type="common">Edith's checkerspot</name>
    <dbReference type="NCBI Taxonomy" id="104508"/>
    <lineage>
        <taxon>Eukaryota</taxon>
        <taxon>Metazoa</taxon>
        <taxon>Ecdysozoa</taxon>
        <taxon>Arthropoda</taxon>
        <taxon>Hexapoda</taxon>
        <taxon>Insecta</taxon>
        <taxon>Pterygota</taxon>
        <taxon>Neoptera</taxon>
        <taxon>Endopterygota</taxon>
        <taxon>Lepidoptera</taxon>
        <taxon>Glossata</taxon>
        <taxon>Ditrysia</taxon>
        <taxon>Papilionoidea</taxon>
        <taxon>Nymphalidae</taxon>
        <taxon>Nymphalinae</taxon>
        <taxon>Euphydryas</taxon>
    </lineage>
</organism>
<evidence type="ECO:0000313" key="2">
    <source>
        <dbReference type="EMBL" id="CAH2089384.1"/>
    </source>
</evidence>
<keyword evidence="1" id="KW-0732">Signal</keyword>
<dbReference type="EMBL" id="CAKOGL010000008">
    <property type="protein sequence ID" value="CAH2089384.1"/>
    <property type="molecule type" value="Genomic_DNA"/>
</dbReference>
<comment type="caution">
    <text evidence="2">The sequence shown here is derived from an EMBL/GenBank/DDBJ whole genome shotgun (WGS) entry which is preliminary data.</text>
</comment>
<sequence length="105" mass="12427">METIRLFLLKIILSAIVLNIILAENTAAYSTIPEDYRKLTNKYKQRTVPTTTAFRRNWSQQLDITNIYKNVPPYLVFNQKVGAYYPFYKNPHENTRRTGIQKTRQ</sequence>
<reference evidence="2" key="1">
    <citation type="submission" date="2022-03" db="EMBL/GenBank/DDBJ databases">
        <authorList>
            <person name="Tunstrom K."/>
        </authorList>
    </citation>
    <scope>NUCLEOTIDE SEQUENCE</scope>
</reference>